<dbReference type="CDD" id="cd00067">
    <property type="entry name" value="GAL4"/>
    <property type="match status" value="1"/>
</dbReference>
<feature type="region of interest" description="Disordered" evidence="2">
    <location>
        <begin position="46"/>
        <end position="83"/>
    </location>
</feature>
<evidence type="ECO:0000256" key="1">
    <source>
        <dbReference type="ARBA" id="ARBA00023242"/>
    </source>
</evidence>
<comment type="caution">
    <text evidence="4">The sequence shown here is derived from an EMBL/GenBank/DDBJ whole genome shotgun (WGS) entry which is preliminary data.</text>
</comment>
<evidence type="ECO:0000313" key="5">
    <source>
        <dbReference type="Proteomes" id="UP000027238"/>
    </source>
</evidence>
<dbReference type="InterPro" id="IPR036864">
    <property type="entry name" value="Zn2-C6_fun-type_DNA-bd_sf"/>
</dbReference>
<dbReference type="GO" id="GO:0000981">
    <property type="term" value="F:DNA-binding transcription factor activity, RNA polymerase II-specific"/>
    <property type="evidence" value="ECO:0007669"/>
    <property type="project" value="InterPro"/>
</dbReference>
<feature type="domain" description="Zn(2)-C6 fungal-type" evidence="3">
    <location>
        <begin position="11"/>
        <end position="42"/>
    </location>
</feature>
<dbReference type="OrthoDB" id="5245488at2759"/>
<accession>A0A066XR65</accession>
<sequence>MPPKPLTRHSACLRCHRMKLRCPPPEDTTSSCGRCFRLKVNCANPPPKEGGKTAASHSTAPFGGMRQGLHASHNAEPHEPSCPDAAKNHFPGQSGASAIPACLSFPSPPSSTFGMSEYFTPFSESEHPTSITADFEFCDFIYSGDLASGGQNATGVFNGFGPFLVPESRQFGHSESMLSVGSSLVESDDDLTGLRLRLSQRYHRFRSASARGSLSGSSEEGSDLFSPINCVWFGDALKDISEFLSIIKTYGRETSPAARNSRKGSSWTSISTVVTLDIILAYLQTVAVFDDLCIHLCRNLRTSSQGSLPDLQIFPGLQLAGLCDEQGHLQTKILLQAVMHHFEAIERVLGLPVAYRVSGRLDNYTSLIKNHRQYSSLMAMIMEDEGGKTTLASLKRSLKEMAECIYRLPTV</sequence>
<dbReference type="HOGENOM" id="CLU_669046_0_0_1"/>
<dbReference type="InterPro" id="IPR001138">
    <property type="entry name" value="Zn2Cys6_DnaBD"/>
</dbReference>
<dbReference type="Proteomes" id="UP000027238">
    <property type="component" value="Unassembled WGS sequence"/>
</dbReference>
<evidence type="ECO:0000259" key="3">
    <source>
        <dbReference type="PROSITE" id="PS00463"/>
    </source>
</evidence>
<evidence type="ECO:0000313" key="4">
    <source>
        <dbReference type="EMBL" id="KDN71372.1"/>
    </source>
</evidence>
<dbReference type="EMBL" id="JMSE01000196">
    <property type="protein sequence ID" value="KDN71372.1"/>
    <property type="molecule type" value="Genomic_DNA"/>
</dbReference>
<organism evidence="4 5">
    <name type="scientific">Colletotrichum sublineola</name>
    <name type="common">Sorghum anthracnose fungus</name>
    <dbReference type="NCBI Taxonomy" id="1173701"/>
    <lineage>
        <taxon>Eukaryota</taxon>
        <taxon>Fungi</taxon>
        <taxon>Dikarya</taxon>
        <taxon>Ascomycota</taxon>
        <taxon>Pezizomycotina</taxon>
        <taxon>Sordariomycetes</taxon>
        <taxon>Hypocreomycetidae</taxon>
        <taxon>Glomerellales</taxon>
        <taxon>Glomerellaceae</taxon>
        <taxon>Colletotrichum</taxon>
        <taxon>Colletotrichum graminicola species complex</taxon>
    </lineage>
</organism>
<proteinExistence type="predicted"/>
<evidence type="ECO:0000256" key="2">
    <source>
        <dbReference type="SAM" id="MobiDB-lite"/>
    </source>
</evidence>
<dbReference type="GO" id="GO:0008270">
    <property type="term" value="F:zinc ion binding"/>
    <property type="evidence" value="ECO:0007669"/>
    <property type="project" value="InterPro"/>
</dbReference>
<keyword evidence="1" id="KW-0539">Nucleus</keyword>
<dbReference type="AlphaFoldDB" id="A0A066XR65"/>
<dbReference type="PROSITE" id="PS00463">
    <property type="entry name" value="ZN2_CY6_FUNGAL_1"/>
    <property type="match status" value="1"/>
</dbReference>
<protein>
    <recommendedName>
        <fullName evidence="3">Zn(2)-C6 fungal-type domain-containing protein</fullName>
    </recommendedName>
</protein>
<keyword evidence="5" id="KW-1185">Reference proteome</keyword>
<dbReference type="Gene3D" id="4.10.240.10">
    <property type="entry name" value="Zn(2)-C6 fungal-type DNA-binding domain"/>
    <property type="match status" value="1"/>
</dbReference>
<reference evidence="5" key="1">
    <citation type="journal article" date="2014" name="Genome Announc.">
        <title>Draft genome sequence of Colletotrichum sublineola, a destructive pathogen of cultivated sorghum.</title>
        <authorList>
            <person name="Baroncelli R."/>
            <person name="Sanz-Martin J.M."/>
            <person name="Rech G.E."/>
            <person name="Sukno S.A."/>
            <person name="Thon M.R."/>
        </authorList>
    </citation>
    <scope>NUCLEOTIDE SEQUENCE [LARGE SCALE GENOMIC DNA]</scope>
    <source>
        <strain evidence="5">TX430BB</strain>
    </source>
</reference>
<name>A0A066XR65_COLSU</name>
<dbReference type="STRING" id="1173701.A0A066XR65"/>
<dbReference type="SUPFAM" id="SSF57701">
    <property type="entry name" value="Zn2/Cys6 DNA-binding domain"/>
    <property type="match status" value="1"/>
</dbReference>
<gene>
    <name evidence="4" type="ORF">CSUB01_12440</name>
</gene>